<dbReference type="Proteomes" id="UP000076738">
    <property type="component" value="Unassembled WGS sequence"/>
</dbReference>
<evidence type="ECO:0000313" key="3">
    <source>
        <dbReference type="Proteomes" id="UP000076738"/>
    </source>
</evidence>
<dbReference type="OrthoDB" id="10634315at2759"/>
<keyword evidence="3" id="KW-1185">Reference proteome</keyword>
<evidence type="ECO:0000256" key="1">
    <source>
        <dbReference type="SAM" id="MobiDB-lite"/>
    </source>
</evidence>
<feature type="region of interest" description="Disordered" evidence="1">
    <location>
        <begin position="122"/>
        <end position="219"/>
    </location>
</feature>
<sequence length="326" mass="32284">MAKPLLPIFASPIPPAMHGIQITLSLCFAALVAQGLGIPELNDRRLARGVGSFRFKRLHADAEATPTAHKAPIVIISDVPGAPWIPISPTPSRDATAVASSGLPTAVIQSVPYGIPGVPGSLSRNATSSPTAHASSAEIPGAIPGAPTGIPGTPAASSNSTIAGASTANSTTAHTSTATSHAVTDVPGAPLVRRSATTHPVTDVPGAPTIASSSSATAVSTGPQAASGIEYTCSGTGLPDATGVCCTGFGSVGTPIGCTTAPSPFVCGNSFVAACLQSANRTILATTANAYGCPVAQYPVEACCDPLNLSDCTSAGGLDAFHWWVA</sequence>
<protein>
    <recommendedName>
        <fullName evidence="4">Hydrophobin</fullName>
    </recommendedName>
</protein>
<feature type="compositionally biased region" description="Low complexity" evidence="1">
    <location>
        <begin position="126"/>
        <end position="182"/>
    </location>
</feature>
<name>A0A167MY25_CALVF</name>
<accession>A0A167MY25</accession>
<proteinExistence type="predicted"/>
<organism evidence="2 3">
    <name type="scientific">Calocera viscosa (strain TUFC12733)</name>
    <dbReference type="NCBI Taxonomy" id="1330018"/>
    <lineage>
        <taxon>Eukaryota</taxon>
        <taxon>Fungi</taxon>
        <taxon>Dikarya</taxon>
        <taxon>Basidiomycota</taxon>
        <taxon>Agaricomycotina</taxon>
        <taxon>Dacrymycetes</taxon>
        <taxon>Dacrymycetales</taxon>
        <taxon>Dacrymycetaceae</taxon>
        <taxon>Calocera</taxon>
    </lineage>
</organism>
<reference evidence="2 3" key="1">
    <citation type="journal article" date="2016" name="Mol. Biol. Evol.">
        <title>Comparative Genomics of Early-Diverging Mushroom-Forming Fungi Provides Insights into the Origins of Lignocellulose Decay Capabilities.</title>
        <authorList>
            <person name="Nagy L.G."/>
            <person name="Riley R."/>
            <person name="Tritt A."/>
            <person name="Adam C."/>
            <person name="Daum C."/>
            <person name="Floudas D."/>
            <person name="Sun H."/>
            <person name="Yadav J.S."/>
            <person name="Pangilinan J."/>
            <person name="Larsson K.H."/>
            <person name="Matsuura K."/>
            <person name="Barry K."/>
            <person name="Labutti K."/>
            <person name="Kuo R."/>
            <person name="Ohm R.A."/>
            <person name="Bhattacharya S.S."/>
            <person name="Shirouzu T."/>
            <person name="Yoshinaga Y."/>
            <person name="Martin F.M."/>
            <person name="Grigoriev I.V."/>
            <person name="Hibbett D.S."/>
        </authorList>
    </citation>
    <scope>NUCLEOTIDE SEQUENCE [LARGE SCALE GENOMIC DNA]</scope>
    <source>
        <strain evidence="2 3">TUFC12733</strain>
    </source>
</reference>
<evidence type="ECO:0000313" key="2">
    <source>
        <dbReference type="EMBL" id="KZO97163.1"/>
    </source>
</evidence>
<feature type="compositionally biased region" description="Low complexity" evidence="1">
    <location>
        <begin position="209"/>
        <end position="219"/>
    </location>
</feature>
<evidence type="ECO:0008006" key="4">
    <source>
        <dbReference type="Google" id="ProtNLM"/>
    </source>
</evidence>
<dbReference type="EMBL" id="KV417281">
    <property type="protein sequence ID" value="KZO97163.1"/>
    <property type="molecule type" value="Genomic_DNA"/>
</dbReference>
<dbReference type="STRING" id="1330018.A0A167MY25"/>
<dbReference type="AlphaFoldDB" id="A0A167MY25"/>
<gene>
    <name evidence="2" type="ORF">CALVIDRAFT_536631</name>
</gene>